<dbReference type="Proteomes" id="UP001465668">
    <property type="component" value="Unassembled WGS sequence"/>
</dbReference>
<evidence type="ECO:0000313" key="3">
    <source>
        <dbReference type="Proteomes" id="UP001465668"/>
    </source>
</evidence>
<evidence type="ECO:0000256" key="1">
    <source>
        <dbReference type="SAM" id="MobiDB-lite"/>
    </source>
</evidence>
<gene>
    <name evidence="2" type="ORF">SCAR479_13284</name>
</gene>
<accession>A0ABR2X8B2</accession>
<feature type="region of interest" description="Disordered" evidence="1">
    <location>
        <begin position="176"/>
        <end position="199"/>
    </location>
</feature>
<reference evidence="2 3" key="1">
    <citation type="submission" date="2024-02" db="EMBL/GenBank/DDBJ databases">
        <title>First draft genome assembly of two strains of Seiridium cardinale.</title>
        <authorList>
            <person name="Emiliani G."/>
            <person name="Scali E."/>
        </authorList>
    </citation>
    <scope>NUCLEOTIDE SEQUENCE [LARGE SCALE GENOMIC DNA]</scope>
    <source>
        <strain evidence="2 3">BM-138-000479</strain>
    </source>
</reference>
<keyword evidence="3" id="KW-1185">Reference proteome</keyword>
<name>A0ABR2X8B2_9PEZI</name>
<organism evidence="2 3">
    <name type="scientific">Seiridium cardinale</name>
    <dbReference type="NCBI Taxonomy" id="138064"/>
    <lineage>
        <taxon>Eukaryota</taxon>
        <taxon>Fungi</taxon>
        <taxon>Dikarya</taxon>
        <taxon>Ascomycota</taxon>
        <taxon>Pezizomycotina</taxon>
        <taxon>Sordariomycetes</taxon>
        <taxon>Xylariomycetidae</taxon>
        <taxon>Amphisphaeriales</taxon>
        <taxon>Sporocadaceae</taxon>
        <taxon>Seiridium</taxon>
    </lineage>
</organism>
<proteinExistence type="predicted"/>
<evidence type="ECO:0000313" key="2">
    <source>
        <dbReference type="EMBL" id="KAK9770025.1"/>
    </source>
</evidence>
<dbReference type="EMBL" id="JARVKM010000103">
    <property type="protein sequence ID" value="KAK9770025.1"/>
    <property type="molecule type" value="Genomic_DNA"/>
</dbReference>
<protein>
    <submittedName>
        <fullName evidence="2">Uncharacterized protein</fullName>
    </submittedName>
</protein>
<sequence>MRKLSDFSFEGKLLSDIDPENPNESPALIQTAAIIDQLRVCEHNTTRQYLEISEGKVIRLWQPRTWYQYARKHTAEVNLRSMEQSLAMAHYLLGQNARVEGCAQCENRRSHGPGMKCVQAGKDALLGAYLEAAKKVEADEAEGHFTGLTPQMLEYATSKKLRGWLRMIEDELQERGEVGLEREREDEEAESGRKRHKRN</sequence>
<comment type="caution">
    <text evidence="2">The sequence shown here is derived from an EMBL/GenBank/DDBJ whole genome shotgun (WGS) entry which is preliminary data.</text>
</comment>